<keyword evidence="1" id="KW-1133">Transmembrane helix</keyword>
<feature type="transmembrane region" description="Helical" evidence="1">
    <location>
        <begin position="44"/>
        <end position="64"/>
    </location>
</feature>
<proteinExistence type="predicted"/>
<dbReference type="RefSeq" id="WP_160373683.1">
    <property type="nucleotide sequence ID" value="NZ_WSTB01000002.1"/>
</dbReference>
<organism evidence="2 3">
    <name type="scientific">Flavobacterium hydrocarbonoxydans</name>
    <dbReference type="NCBI Taxonomy" id="2683249"/>
    <lineage>
        <taxon>Bacteria</taxon>
        <taxon>Pseudomonadati</taxon>
        <taxon>Bacteroidota</taxon>
        <taxon>Flavobacteriia</taxon>
        <taxon>Flavobacteriales</taxon>
        <taxon>Flavobacteriaceae</taxon>
        <taxon>Flavobacterium</taxon>
    </lineage>
</organism>
<evidence type="ECO:0000313" key="2">
    <source>
        <dbReference type="EMBL" id="MWB93764.1"/>
    </source>
</evidence>
<protein>
    <submittedName>
        <fullName evidence="2">Uncharacterized protein</fullName>
    </submittedName>
</protein>
<keyword evidence="1" id="KW-0472">Membrane</keyword>
<keyword evidence="1" id="KW-0812">Transmembrane</keyword>
<feature type="transmembrane region" description="Helical" evidence="1">
    <location>
        <begin position="95"/>
        <end position="112"/>
    </location>
</feature>
<reference evidence="2 3" key="1">
    <citation type="submission" date="2019-12" db="EMBL/GenBank/DDBJ databases">
        <authorList>
            <person name="Kim Y.S."/>
        </authorList>
    </citation>
    <scope>NUCLEOTIDE SEQUENCE [LARGE SCALE GENOMIC DNA]</scope>
    <source>
        <strain evidence="2 3">GA093</strain>
    </source>
</reference>
<comment type="caution">
    <text evidence="2">The sequence shown here is derived from an EMBL/GenBank/DDBJ whole genome shotgun (WGS) entry which is preliminary data.</text>
</comment>
<evidence type="ECO:0000256" key="1">
    <source>
        <dbReference type="SAM" id="Phobius"/>
    </source>
</evidence>
<gene>
    <name evidence="2" type="ORF">GON26_05285</name>
</gene>
<name>A0A6I4NRK0_9FLAO</name>
<evidence type="ECO:0000313" key="3">
    <source>
        <dbReference type="Proteomes" id="UP000471501"/>
    </source>
</evidence>
<feature type="transmembrane region" description="Helical" evidence="1">
    <location>
        <begin position="71"/>
        <end position="89"/>
    </location>
</feature>
<dbReference type="AlphaFoldDB" id="A0A6I4NRK0"/>
<dbReference type="Proteomes" id="UP000471501">
    <property type="component" value="Unassembled WGS sequence"/>
</dbReference>
<sequence length="116" mass="13227">MFLLLISLFGFGFILAILFGDIKTFGLNKTVGWAYDISHETIFTAILFTCSQILFIIGYLVLFLLRRKTNYLISIAHFELIILSLALLSYENFKINIVLSVVSLILFLVNILKSDK</sequence>
<keyword evidence="3" id="KW-1185">Reference proteome</keyword>
<dbReference type="EMBL" id="WSTB01000002">
    <property type="protein sequence ID" value="MWB93764.1"/>
    <property type="molecule type" value="Genomic_DNA"/>
</dbReference>
<accession>A0A6I4NRK0</accession>